<evidence type="ECO:0000313" key="6">
    <source>
        <dbReference type="EMBL" id="NCS90859.1"/>
    </source>
</evidence>
<evidence type="ECO:0000313" key="5">
    <source>
        <dbReference type="EMBL" id="NCN65313.1"/>
    </source>
</evidence>
<dbReference type="FunFam" id="3.90.640.10:FF:000003">
    <property type="entry name" value="Molecular chaperone DnaK"/>
    <property type="match status" value="1"/>
</dbReference>
<dbReference type="PROSITE" id="PS00329">
    <property type="entry name" value="HSP70_2"/>
    <property type="match status" value="1"/>
</dbReference>
<gene>
    <name evidence="6" type="ORF">GW779_00320</name>
    <name evidence="5" type="ORF">GW910_04550</name>
</gene>
<dbReference type="Gene3D" id="3.30.420.40">
    <property type="match status" value="3"/>
</dbReference>
<dbReference type="InterPro" id="IPR043129">
    <property type="entry name" value="ATPase_NBD"/>
</dbReference>
<comment type="similarity">
    <text evidence="1">Belongs to the heat shock protein 70 family.</text>
</comment>
<dbReference type="AlphaFoldDB" id="A0A8J8CFF3"/>
<name>A0A8J8CFF3_9ARCH</name>
<accession>A0A8J8CFF3</accession>
<sequence>MGNVLGIDLGTTNSCVAFIEFGEAVVIENAEQERTTPSVVYFKKDGNVVVGKLAKQNIVVNADRTVKSIKRHVGTDHAVEIDEEKYTSEYISAHILKKLADDAEKFTGRKFTDAVISVPAYFTDAQRQATKDAGEIAGLNVRRIINEPTASAIAYGFTEKDKKTVLVYDFGGGTFDVSILSIGDGFFDVEATSGDNHLGGDDVDNVIEDIVISEIKKKYNIDVKNDLFVYQTLKEKAEKVKIDLSTREESSIDLPYVGKAQEKPITYSRKINRKELGKILDPFLERTKKQVMIALNDASLKIENIGEVILVGAMTKIPYIKKFVEDLFHKKINISVNPDEAVAIGAALSALAGKEYTEKKGNPTYKTPH</sequence>
<evidence type="ECO:0000256" key="4">
    <source>
        <dbReference type="ARBA" id="ARBA00023186"/>
    </source>
</evidence>
<dbReference type="Proteomes" id="UP000768163">
    <property type="component" value="Unassembled WGS sequence"/>
</dbReference>
<evidence type="ECO:0000256" key="3">
    <source>
        <dbReference type="ARBA" id="ARBA00022840"/>
    </source>
</evidence>
<dbReference type="Proteomes" id="UP000738826">
    <property type="component" value="Unassembled WGS sequence"/>
</dbReference>
<organism evidence="6 7">
    <name type="scientific">Candidatus Altarchaeum hamiconexum</name>
    <dbReference type="NCBI Taxonomy" id="1803513"/>
    <lineage>
        <taxon>Archaea</taxon>
        <taxon>Candidatus Altarchaeota</taxon>
        <taxon>Candidatus Altiarchaeia</taxon>
        <taxon>Candidatus Altarchaeales</taxon>
        <taxon>Candidatus Altarchaeaceae</taxon>
        <taxon>Candidatus Altarchaeum</taxon>
    </lineage>
</organism>
<dbReference type="Gene3D" id="3.90.640.10">
    <property type="entry name" value="Actin, Chain A, domain 4"/>
    <property type="match status" value="1"/>
</dbReference>
<dbReference type="EMBL" id="JAACQH010000005">
    <property type="protein sequence ID" value="NCS90859.1"/>
    <property type="molecule type" value="Genomic_DNA"/>
</dbReference>
<dbReference type="FunFam" id="3.30.420.40:FF:000071">
    <property type="entry name" value="Molecular chaperone DnaK"/>
    <property type="match status" value="1"/>
</dbReference>
<evidence type="ECO:0000256" key="1">
    <source>
        <dbReference type="ARBA" id="ARBA00007381"/>
    </source>
</evidence>
<dbReference type="GO" id="GO:0005524">
    <property type="term" value="F:ATP binding"/>
    <property type="evidence" value="ECO:0007669"/>
    <property type="project" value="UniProtKB-KW"/>
</dbReference>
<proteinExistence type="inferred from homology"/>
<keyword evidence="3" id="KW-0067">ATP-binding</keyword>
<reference evidence="6" key="1">
    <citation type="submission" date="2019-11" db="EMBL/GenBank/DDBJ databases">
        <title>Lipid analysis of CO2-rich subsurface aquifers suggests an autotrophy-based deep biosphere with lysolipids enriched in CPR bacteria.</title>
        <authorList>
            <person name="Probst A.J."/>
            <person name="Elling F.J."/>
            <person name="Castelle C.J."/>
            <person name="Zhu Q."/>
            <person name="Elvert M."/>
            <person name="Birarda G."/>
            <person name="Holman H.-Y."/>
            <person name="Lane K.R."/>
            <person name="Ladd B."/>
            <person name="Ryan M.C."/>
            <person name="Woyke T."/>
            <person name="Hinrichs K.-U."/>
            <person name="Banfield J.F."/>
        </authorList>
    </citation>
    <scope>NUCLEOTIDE SEQUENCE</scope>
    <source>
        <strain evidence="5">CG_2015-01_33_1645</strain>
        <strain evidence="6">CG_2015-04_33_537</strain>
    </source>
</reference>
<dbReference type="Pfam" id="PF00012">
    <property type="entry name" value="HSP70"/>
    <property type="match status" value="2"/>
</dbReference>
<evidence type="ECO:0000256" key="2">
    <source>
        <dbReference type="ARBA" id="ARBA00022741"/>
    </source>
</evidence>
<protein>
    <submittedName>
        <fullName evidence="6">Hsp70 family protein</fullName>
    </submittedName>
</protein>
<keyword evidence="4" id="KW-0143">Chaperone</keyword>
<dbReference type="InterPro" id="IPR013126">
    <property type="entry name" value="Hsp_70_fam"/>
</dbReference>
<dbReference type="PANTHER" id="PTHR19375">
    <property type="entry name" value="HEAT SHOCK PROTEIN 70KDA"/>
    <property type="match status" value="1"/>
</dbReference>
<dbReference type="GO" id="GO:0140662">
    <property type="term" value="F:ATP-dependent protein folding chaperone"/>
    <property type="evidence" value="ECO:0007669"/>
    <property type="project" value="InterPro"/>
</dbReference>
<dbReference type="InterPro" id="IPR018181">
    <property type="entry name" value="Heat_shock_70_CS"/>
</dbReference>
<dbReference type="EMBL" id="JAACVF010000122">
    <property type="protein sequence ID" value="NCN65313.1"/>
    <property type="molecule type" value="Genomic_DNA"/>
</dbReference>
<dbReference type="SUPFAM" id="SSF53067">
    <property type="entry name" value="Actin-like ATPase domain"/>
    <property type="match status" value="2"/>
</dbReference>
<evidence type="ECO:0000313" key="7">
    <source>
        <dbReference type="Proteomes" id="UP000738826"/>
    </source>
</evidence>
<keyword evidence="2" id="KW-0547">Nucleotide-binding</keyword>
<comment type="caution">
    <text evidence="6">The sequence shown here is derived from an EMBL/GenBank/DDBJ whole genome shotgun (WGS) entry which is preliminary data.</text>
</comment>
<dbReference type="PROSITE" id="PS00297">
    <property type="entry name" value="HSP70_1"/>
    <property type="match status" value="1"/>
</dbReference>
<dbReference type="PRINTS" id="PR00301">
    <property type="entry name" value="HEATSHOCK70"/>
</dbReference>
<dbReference type="Gene3D" id="3.30.30.30">
    <property type="match status" value="1"/>
</dbReference>